<dbReference type="EMBL" id="JABSTV010001249">
    <property type="protein sequence ID" value="KAH7963749.1"/>
    <property type="molecule type" value="Genomic_DNA"/>
</dbReference>
<name>A0A9D4T0V6_RHISA</name>
<accession>A0A9D4T0V6</accession>
<evidence type="ECO:0000256" key="1">
    <source>
        <dbReference type="SAM" id="MobiDB-lite"/>
    </source>
</evidence>
<dbReference type="Proteomes" id="UP000821837">
    <property type="component" value="Chromosome 3"/>
</dbReference>
<dbReference type="VEuPathDB" id="VectorBase:RSAN_028253"/>
<protein>
    <submittedName>
        <fullName evidence="2">Uncharacterized protein</fullName>
    </submittedName>
</protein>
<reference evidence="2" key="2">
    <citation type="submission" date="2021-09" db="EMBL/GenBank/DDBJ databases">
        <authorList>
            <person name="Jia N."/>
            <person name="Wang J."/>
            <person name="Shi W."/>
            <person name="Du L."/>
            <person name="Sun Y."/>
            <person name="Zhan W."/>
            <person name="Jiang J."/>
            <person name="Wang Q."/>
            <person name="Zhang B."/>
            <person name="Ji P."/>
            <person name="Sakyi L.B."/>
            <person name="Cui X."/>
            <person name="Yuan T."/>
            <person name="Jiang B."/>
            <person name="Yang W."/>
            <person name="Lam T.T.-Y."/>
            <person name="Chang Q."/>
            <person name="Ding S."/>
            <person name="Wang X."/>
            <person name="Zhu J."/>
            <person name="Ruan X."/>
            <person name="Zhao L."/>
            <person name="Wei J."/>
            <person name="Que T."/>
            <person name="Du C."/>
            <person name="Cheng J."/>
            <person name="Dai P."/>
            <person name="Han X."/>
            <person name="Huang E."/>
            <person name="Gao Y."/>
            <person name="Liu J."/>
            <person name="Shao H."/>
            <person name="Ye R."/>
            <person name="Li L."/>
            <person name="Wei W."/>
            <person name="Wang X."/>
            <person name="Wang C."/>
            <person name="Huo Q."/>
            <person name="Li W."/>
            <person name="Guo W."/>
            <person name="Chen H."/>
            <person name="Chen S."/>
            <person name="Zhou L."/>
            <person name="Zhou L."/>
            <person name="Ni X."/>
            <person name="Tian J."/>
            <person name="Zhou Y."/>
            <person name="Sheng Y."/>
            <person name="Liu T."/>
            <person name="Pan Y."/>
            <person name="Xia L."/>
            <person name="Li J."/>
            <person name="Zhao F."/>
            <person name="Cao W."/>
        </authorList>
    </citation>
    <scope>NUCLEOTIDE SEQUENCE</scope>
    <source>
        <strain evidence="2">Rsan-2018</strain>
        <tissue evidence="2">Larvae</tissue>
    </source>
</reference>
<keyword evidence="3" id="KW-1185">Reference proteome</keyword>
<comment type="caution">
    <text evidence="2">The sequence shown here is derived from an EMBL/GenBank/DDBJ whole genome shotgun (WGS) entry which is preliminary data.</text>
</comment>
<feature type="region of interest" description="Disordered" evidence="1">
    <location>
        <begin position="79"/>
        <end position="127"/>
    </location>
</feature>
<reference evidence="2" key="1">
    <citation type="journal article" date="2020" name="Cell">
        <title>Large-Scale Comparative Analyses of Tick Genomes Elucidate Their Genetic Diversity and Vector Capacities.</title>
        <authorList>
            <consortium name="Tick Genome and Microbiome Consortium (TIGMIC)"/>
            <person name="Jia N."/>
            <person name="Wang J."/>
            <person name="Shi W."/>
            <person name="Du L."/>
            <person name="Sun Y."/>
            <person name="Zhan W."/>
            <person name="Jiang J.F."/>
            <person name="Wang Q."/>
            <person name="Zhang B."/>
            <person name="Ji P."/>
            <person name="Bell-Sakyi L."/>
            <person name="Cui X.M."/>
            <person name="Yuan T.T."/>
            <person name="Jiang B.G."/>
            <person name="Yang W.F."/>
            <person name="Lam T.T."/>
            <person name="Chang Q.C."/>
            <person name="Ding S.J."/>
            <person name="Wang X.J."/>
            <person name="Zhu J.G."/>
            <person name="Ruan X.D."/>
            <person name="Zhao L."/>
            <person name="Wei J.T."/>
            <person name="Ye R.Z."/>
            <person name="Que T.C."/>
            <person name="Du C.H."/>
            <person name="Zhou Y.H."/>
            <person name="Cheng J.X."/>
            <person name="Dai P.F."/>
            <person name="Guo W.B."/>
            <person name="Han X.H."/>
            <person name="Huang E.J."/>
            <person name="Li L.F."/>
            <person name="Wei W."/>
            <person name="Gao Y.C."/>
            <person name="Liu J.Z."/>
            <person name="Shao H.Z."/>
            <person name="Wang X."/>
            <person name="Wang C.C."/>
            <person name="Yang T.C."/>
            <person name="Huo Q.B."/>
            <person name="Li W."/>
            <person name="Chen H.Y."/>
            <person name="Chen S.E."/>
            <person name="Zhou L.G."/>
            <person name="Ni X.B."/>
            <person name="Tian J.H."/>
            <person name="Sheng Y."/>
            <person name="Liu T."/>
            <person name="Pan Y.S."/>
            <person name="Xia L.Y."/>
            <person name="Li J."/>
            <person name="Zhao F."/>
            <person name="Cao W.C."/>
        </authorList>
    </citation>
    <scope>NUCLEOTIDE SEQUENCE</scope>
    <source>
        <strain evidence="2">Rsan-2018</strain>
    </source>
</reference>
<organism evidence="2 3">
    <name type="scientific">Rhipicephalus sanguineus</name>
    <name type="common">Brown dog tick</name>
    <name type="synonym">Ixodes sanguineus</name>
    <dbReference type="NCBI Taxonomy" id="34632"/>
    <lineage>
        <taxon>Eukaryota</taxon>
        <taxon>Metazoa</taxon>
        <taxon>Ecdysozoa</taxon>
        <taxon>Arthropoda</taxon>
        <taxon>Chelicerata</taxon>
        <taxon>Arachnida</taxon>
        <taxon>Acari</taxon>
        <taxon>Parasitiformes</taxon>
        <taxon>Ixodida</taxon>
        <taxon>Ixodoidea</taxon>
        <taxon>Ixodidae</taxon>
        <taxon>Rhipicephalinae</taxon>
        <taxon>Rhipicephalus</taxon>
        <taxon>Rhipicephalus</taxon>
    </lineage>
</organism>
<feature type="region of interest" description="Disordered" evidence="1">
    <location>
        <begin position="38"/>
        <end position="64"/>
    </location>
</feature>
<proteinExistence type="predicted"/>
<evidence type="ECO:0000313" key="3">
    <source>
        <dbReference type="Proteomes" id="UP000821837"/>
    </source>
</evidence>
<gene>
    <name evidence="2" type="ORF">HPB52_022713</name>
</gene>
<feature type="region of interest" description="Disordered" evidence="1">
    <location>
        <begin position="1"/>
        <end position="21"/>
    </location>
</feature>
<feature type="compositionally biased region" description="Polar residues" evidence="1">
    <location>
        <begin position="112"/>
        <end position="125"/>
    </location>
</feature>
<feature type="compositionally biased region" description="Basic residues" evidence="1">
    <location>
        <begin position="54"/>
        <end position="64"/>
    </location>
</feature>
<dbReference type="AlphaFoldDB" id="A0A9D4T0V6"/>
<sequence length="443" mass="48951">MPKVQALQITGPPRGGLRGGDDARGTCCCRIQIQLQIQGGRTRQRGGTGGHARSQFRKSSRSKAKLTWADKVRVGSSSIGVNIGAKGPSPRPSSAVRGEDDLSDGMSDISEAPSNISAGEGNSTNPRDKRLIITINNISAALTKLEDSIAQISSRLDRLERLVAHPKTAKQAPASAAGALIPSQEAADQHRAIMSHNGSPTCPKGNSAQKDTTRDFAFLRYIEWSWNNLQEDLGSDHFITEISVSITQHPPRIYAHMNWLVFRDIRTKEERPREIFEDIISSIKAAVHKATKEIETSAELAVPAIDPTLLHSLEAINTLSGRWKKPKLSRRLRTKISELNKEIETHAKKLAAQQWDEVCKEADGTMRKGSKWSLLKNQLTDSNKPSKSSARLEIGRLMHMHTNDGDDPYTFADKLADIYIPLENKSILWDNSRMVRKGRLQGP</sequence>
<evidence type="ECO:0000313" key="2">
    <source>
        <dbReference type="EMBL" id="KAH7963749.1"/>
    </source>
</evidence>